<feature type="compositionally biased region" description="Polar residues" evidence="8">
    <location>
        <begin position="497"/>
        <end position="507"/>
    </location>
</feature>
<dbReference type="Gene3D" id="1.10.472.10">
    <property type="entry name" value="Cyclin-like"/>
    <property type="match status" value="2"/>
</dbReference>
<dbReference type="Gene3D" id="1.10.472.140">
    <property type="match status" value="1"/>
</dbReference>
<evidence type="ECO:0000256" key="1">
    <source>
        <dbReference type="ARBA" id="ARBA00004123"/>
    </source>
</evidence>
<dbReference type="eggNOG" id="KOG1010">
    <property type="taxonomic scope" value="Eukaryota"/>
</dbReference>
<dbReference type="Proteomes" id="UP000019132">
    <property type="component" value="Unassembled WGS sequence"/>
</dbReference>
<comment type="similarity">
    <text evidence="2">Belongs to the retinoblastoma protein (RB) family.</text>
</comment>
<dbReference type="InterPro" id="IPR028309">
    <property type="entry name" value="RB_fam"/>
</dbReference>
<keyword evidence="12" id="KW-1185">Reference proteome</keyword>
<dbReference type="HOGENOM" id="CLU_008301_0_0_1"/>
<dbReference type="EnsemblProtists" id="PYU1_T002685">
    <property type="protein sequence ID" value="PYU1_T002685"/>
    <property type="gene ID" value="PYU1_G002682"/>
</dbReference>
<organism evidence="11 12">
    <name type="scientific">Globisporangium ultimum (strain ATCC 200006 / CBS 805.95 / DAOM BR144)</name>
    <name type="common">Pythium ultimum</name>
    <dbReference type="NCBI Taxonomy" id="431595"/>
    <lineage>
        <taxon>Eukaryota</taxon>
        <taxon>Sar</taxon>
        <taxon>Stramenopiles</taxon>
        <taxon>Oomycota</taxon>
        <taxon>Peronosporomycetes</taxon>
        <taxon>Pythiales</taxon>
        <taxon>Pythiaceae</taxon>
        <taxon>Globisporangium</taxon>
    </lineage>
</organism>
<evidence type="ECO:0008006" key="13">
    <source>
        <dbReference type="Google" id="ProtNLM"/>
    </source>
</evidence>
<evidence type="ECO:0000259" key="10">
    <source>
        <dbReference type="SMART" id="SM01368"/>
    </source>
</evidence>
<dbReference type="Pfam" id="PF01857">
    <property type="entry name" value="RB_B"/>
    <property type="match status" value="1"/>
</dbReference>
<dbReference type="STRING" id="431595.K3WCJ4"/>
<keyword evidence="6" id="KW-0539">Nucleus</keyword>
<dbReference type="GO" id="GO:0006357">
    <property type="term" value="P:regulation of transcription by RNA polymerase II"/>
    <property type="evidence" value="ECO:0007669"/>
    <property type="project" value="InterPro"/>
</dbReference>
<reference evidence="12" key="1">
    <citation type="journal article" date="2010" name="Genome Biol.">
        <title>Genome sequence of the necrotrophic plant pathogen Pythium ultimum reveals original pathogenicity mechanisms and effector repertoire.</title>
        <authorList>
            <person name="Levesque C.A."/>
            <person name="Brouwer H."/>
            <person name="Cano L."/>
            <person name="Hamilton J.P."/>
            <person name="Holt C."/>
            <person name="Huitema E."/>
            <person name="Raffaele S."/>
            <person name="Robideau G.P."/>
            <person name="Thines M."/>
            <person name="Win J."/>
            <person name="Zerillo M.M."/>
            <person name="Beakes G.W."/>
            <person name="Boore J.L."/>
            <person name="Busam D."/>
            <person name="Dumas B."/>
            <person name="Ferriera S."/>
            <person name="Fuerstenberg S.I."/>
            <person name="Gachon C.M."/>
            <person name="Gaulin E."/>
            <person name="Govers F."/>
            <person name="Grenville-Briggs L."/>
            <person name="Horner N."/>
            <person name="Hostetler J."/>
            <person name="Jiang R.H."/>
            <person name="Johnson J."/>
            <person name="Krajaejun T."/>
            <person name="Lin H."/>
            <person name="Meijer H.J."/>
            <person name="Moore B."/>
            <person name="Morris P."/>
            <person name="Phuntmart V."/>
            <person name="Puiu D."/>
            <person name="Shetty J."/>
            <person name="Stajich J.E."/>
            <person name="Tripathy S."/>
            <person name="Wawra S."/>
            <person name="van West P."/>
            <person name="Whitty B.R."/>
            <person name="Coutinho P.M."/>
            <person name="Henrissat B."/>
            <person name="Martin F."/>
            <person name="Thomas P.D."/>
            <person name="Tyler B.M."/>
            <person name="De Vries R.P."/>
            <person name="Kamoun S."/>
            <person name="Yandell M."/>
            <person name="Tisserat N."/>
            <person name="Buell C.R."/>
        </authorList>
    </citation>
    <scope>NUCLEOTIDE SEQUENCE</scope>
    <source>
        <strain evidence="12">DAOM:BR144</strain>
    </source>
</reference>
<proteinExistence type="inferred from homology"/>
<dbReference type="InterPro" id="IPR036915">
    <property type="entry name" value="Cyclin-like_sf"/>
</dbReference>
<evidence type="ECO:0000256" key="6">
    <source>
        <dbReference type="ARBA" id="ARBA00023242"/>
    </source>
</evidence>
<evidence type="ECO:0000256" key="4">
    <source>
        <dbReference type="ARBA" id="ARBA00023015"/>
    </source>
</evidence>
<dbReference type="EMBL" id="GL376628">
    <property type="status" value="NOT_ANNOTATED_CDS"/>
    <property type="molecule type" value="Genomic_DNA"/>
</dbReference>
<dbReference type="AlphaFoldDB" id="K3WCJ4"/>
<dbReference type="CDD" id="cd20548">
    <property type="entry name" value="CYCLIN_RB-like"/>
    <property type="match status" value="1"/>
</dbReference>
<feature type="region of interest" description="Disordered" evidence="8">
    <location>
        <begin position="96"/>
        <end position="156"/>
    </location>
</feature>
<sequence length="1175" mass="128376">MAPHMPAEGALERALRRALEGSSSSSAVLTALLADAALLRDAQTLFEQIAPRATPPPTTFAATGRLGAHHRDGADANEKKVWALVAVVATGISHEMQQEKRAEAAEAAHGDPASRGKRKRPPTGMDTIYERKNGQRDEPDDEEKQEDAEMRDDTDSKAAALRVDAEPTWNLIALLTDANISLSVFLRHFTSLFDRLLLDPELLEIATQLKEEFTIASVLFEKYRALWNKLVPPVGGAAHKHEPPTHSPARHAVHVRHDRQDRGEVDREKEPEEPHQVPTSRRKNSMLLDQLVSVDRQQLLHDAGWHLFLITKRRLSVQYTGLGPLYYLLLAVLHLVLSNVEAPSVEDEVAAALSALGSPAPASAVANGHGSSSSSSNGKILEALCANPKVDQHEVKRAALDLGHVLEQMRADPAFLLTATTSSSTSEGAPTANSARAYASAVLNTDVISENISRLAEYYRKEYLDGCGKLDERFYLDPSVHQVIMGPKPLPPSHPPSGTTSALSSPVPTKRPGRADRLIPTNPFSSPARQPMTPQRRESGSAAVRGLSTPSRQHVAGTPGPPPSPFTSQAWQLHGLSSPPSTSSLSNARSIHTPNTRAFLHTATNHQASPFVMQTPVTAAVETSNWVRDTLSSASGFVTPQLKMFFKDCTNDPTDHIAQILQDLSQKLMTSRRRAAGLPPTPNLDENDNMTQLPSFEYSEVDGSLKKTKNLAIALFYRVLEALLVSEKDRLRTTNFSSLLNNETFVSSLYACSLEVVLKAHSLITLSFPFLLDILGVNAFDFGKIIESFVKHVPKLPNVLKRHMRDLEQTILDSLGWRSDSGLYLVLAGDSKPTASDSSSLAALTNGSTNANASASSARTSVLQLFFRKVLSLAASRIFRLGTMLELDAKYLNQVWTAIKECLSSQHALLKDRHLDQVILCSLYGVCKVNHVRPEVTFKRVIDCYKKLQHPQSTAINHGNSTPTSLVRNSNEIIRNIKLDDDSRGDIIKFYNRCYIPTMKVFMLQFQMQDKQMAAADAAVVSATGANGAVSQAPPGFTPRREGSVVAASTSDTEIVAEAAADAVEKVMKSYGHGPGTPNRPIRRSSAASPRIFGSPMSSLQLFTTAEVQSLPVSVHHTSPKRVLASNIYMSPLQQARLHHRSHLTPRSHALYAFGESPSRVSKLVEQFVSCLKMI</sequence>
<evidence type="ECO:0000256" key="8">
    <source>
        <dbReference type="SAM" id="MobiDB-lite"/>
    </source>
</evidence>
<keyword evidence="5" id="KW-0804">Transcription</keyword>
<evidence type="ECO:0000256" key="3">
    <source>
        <dbReference type="ARBA" id="ARBA00022491"/>
    </source>
</evidence>
<accession>K3WCJ4</accession>
<name>K3WCJ4_GLOUD</name>
<dbReference type="GO" id="GO:0000977">
    <property type="term" value="F:RNA polymerase II transcription regulatory region sequence-specific DNA binding"/>
    <property type="evidence" value="ECO:0007669"/>
    <property type="project" value="TreeGrafter"/>
</dbReference>
<dbReference type="Pfam" id="PF01858">
    <property type="entry name" value="RB_A"/>
    <property type="match status" value="1"/>
</dbReference>
<reference evidence="11" key="3">
    <citation type="submission" date="2015-02" db="UniProtKB">
        <authorList>
            <consortium name="EnsemblProtists"/>
        </authorList>
    </citation>
    <scope>IDENTIFICATION</scope>
    <source>
        <strain evidence="11">DAOM BR144</strain>
    </source>
</reference>
<dbReference type="GO" id="GO:0005667">
    <property type="term" value="C:transcription regulator complex"/>
    <property type="evidence" value="ECO:0007669"/>
    <property type="project" value="TreeGrafter"/>
</dbReference>
<dbReference type="VEuPathDB" id="FungiDB:PYU1_G002682"/>
<feature type="region of interest" description="Disordered" evidence="8">
    <location>
        <begin position="485"/>
        <end position="589"/>
    </location>
</feature>
<evidence type="ECO:0000313" key="11">
    <source>
        <dbReference type="EnsemblProtists" id="PYU1_T002685"/>
    </source>
</evidence>
<dbReference type="PANTHER" id="PTHR13742">
    <property type="entry name" value="RETINOBLASTOMA-ASSOCIATED PROTEIN RB -RELATED"/>
    <property type="match status" value="1"/>
</dbReference>
<feature type="domain" description="Retinoblastoma-associated protein A-box" evidence="10">
    <location>
        <begin position="615"/>
        <end position="827"/>
    </location>
</feature>
<dbReference type="GO" id="GO:0005634">
    <property type="term" value="C:nucleus"/>
    <property type="evidence" value="ECO:0007669"/>
    <property type="project" value="UniProtKB-SubCell"/>
</dbReference>
<feature type="compositionally biased region" description="Basic and acidic residues" evidence="8">
    <location>
        <begin position="96"/>
        <end position="114"/>
    </location>
</feature>
<protein>
    <recommendedName>
        <fullName evidence="13">Retinoblastoma-associated protein A-box domain-containing protein</fullName>
    </recommendedName>
</protein>
<dbReference type="SUPFAM" id="SSF47954">
    <property type="entry name" value="Cyclin-like"/>
    <property type="match status" value="2"/>
</dbReference>
<dbReference type="SMART" id="SM01367">
    <property type="entry name" value="DUF3452"/>
    <property type="match status" value="1"/>
</dbReference>
<comment type="subcellular location">
    <subcellularLocation>
        <location evidence="1">Nucleus</location>
    </subcellularLocation>
</comment>
<keyword evidence="7" id="KW-0131">Cell cycle</keyword>
<evidence type="ECO:0000313" key="12">
    <source>
        <dbReference type="Proteomes" id="UP000019132"/>
    </source>
</evidence>
<feature type="region of interest" description="Disordered" evidence="8">
    <location>
        <begin position="236"/>
        <end position="282"/>
    </location>
</feature>
<dbReference type="InterPro" id="IPR024599">
    <property type="entry name" value="RB_N"/>
</dbReference>
<dbReference type="PANTHER" id="PTHR13742:SF17">
    <property type="entry name" value="RE32990P-RELATED"/>
    <property type="match status" value="1"/>
</dbReference>
<reference evidence="12" key="2">
    <citation type="submission" date="2010-04" db="EMBL/GenBank/DDBJ databases">
        <authorList>
            <person name="Buell R."/>
            <person name="Hamilton J."/>
            <person name="Hostetler J."/>
        </authorList>
    </citation>
    <scope>NUCLEOTIDE SEQUENCE [LARGE SCALE GENOMIC DNA]</scope>
    <source>
        <strain evidence="12">DAOM:BR144</strain>
    </source>
</reference>
<dbReference type="GO" id="GO:0000785">
    <property type="term" value="C:chromatin"/>
    <property type="evidence" value="ECO:0007669"/>
    <property type="project" value="TreeGrafter"/>
</dbReference>
<dbReference type="InterPro" id="IPR002720">
    <property type="entry name" value="RB_A"/>
</dbReference>
<dbReference type="Pfam" id="PF11934">
    <property type="entry name" value="DUF3452"/>
    <property type="match status" value="1"/>
</dbReference>
<keyword evidence="3" id="KW-0678">Repressor</keyword>
<dbReference type="InterPro" id="IPR002719">
    <property type="entry name" value="RB_B"/>
</dbReference>
<feature type="compositionally biased region" description="Low complexity" evidence="8">
    <location>
        <begin position="576"/>
        <end position="586"/>
    </location>
</feature>
<evidence type="ECO:0000256" key="7">
    <source>
        <dbReference type="ARBA" id="ARBA00023306"/>
    </source>
</evidence>
<evidence type="ECO:0000256" key="5">
    <source>
        <dbReference type="ARBA" id="ARBA00023163"/>
    </source>
</evidence>
<dbReference type="SMART" id="SM01368">
    <property type="entry name" value="RB_A"/>
    <property type="match status" value="1"/>
</dbReference>
<feature type="compositionally biased region" description="Basic and acidic residues" evidence="8">
    <location>
        <begin position="128"/>
        <end position="137"/>
    </location>
</feature>
<evidence type="ECO:0000256" key="2">
    <source>
        <dbReference type="ARBA" id="ARBA00009475"/>
    </source>
</evidence>
<dbReference type="GO" id="GO:0030154">
    <property type="term" value="P:cell differentiation"/>
    <property type="evidence" value="ECO:0007669"/>
    <property type="project" value="TreeGrafter"/>
</dbReference>
<feature type="compositionally biased region" description="Basic and acidic residues" evidence="8">
    <location>
        <begin position="147"/>
        <end position="156"/>
    </location>
</feature>
<dbReference type="OMA" id="FYNRCYI"/>
<feature type="domain" description="Retinoblastoma-associated protein N-terminal" evidence="9">
    <location>
        <begin position="156"/>
        <end position="339"/>
    </location>
</feature>
<dbReference type="InParanoid" id="K3WCJ4"/>
<keyword evidence="4" id="KW-0805">Transcription regulation</keyword>
<evidence type="ECO:0000259" key="9">
    <source>
        <dbReference type="SMART" id="SM01367"/>
    </source>
</evidence>
<dbReference type="Pfam" id="PF08934">
    <property type="entry name" value="Rb_C"/>
    <property type="match status" value="1"/>
</dbReference>
<feature type="compositionally biased region" description="Basic and acidic residues" evidence="8">
    <location>
        <begin position="258"/>
        <end position="275"/>
    </location>
</feature>
<dbReference type="GO" id="GO:2000134">
    <property type="term" value="P:negative regulation of G1/S transition of mitotic cell cycle"/>
    <property type="evidence" value="ECO:0007669"/>
    <property type="project" value="TreeGrafter"/>
</dbReference>
<feature type="compositionally biased region" description="Basic residues" evidence="8">
    <location>
        <begin position="248"/>
        <end position="257"/>
    </location>
</feature>
<dbReference type="InterPro" id="IPR015030">
    <property type="entry name" value="RB_C"/>
</dbReference>